<feature type="region of interest" description="Disordered" evidence="1">
    <location>
        <begin position="1"/>
        <end position="20"/>
    </location>
</feature>
<sequence>MTSPEGDTYPESETELDSDSHAIQGNRKINVAYMSKQMYCTSCKEKLHLEDIIDEMKRGGAVIFQVKCPTYLVVSDVKSSQEYKNPSTGRDIFAINSKAALGMLHSGFGPRQLNKLFSILDLPKIDEKTLKCHERIIGPVVELIAKESCYEAAKTERSLTIKNLDTLKKLLQVYLCCEIYTNTAEK</sequence>
<organism evidence="3 4">
    <name type="scientific">Trichogramma kaykai</name>
    <dbReference type="NCBI Taxonomy" id="54128"/>
    <lineage>
        <taxon>Eukaryota</taxon>
        <taxon>Metazoa</taxon>
        <taxon>Ecdysozoa</taxon>
        <taxon>Arthropoda</taxon>
        <taxon>Hexapoda</taxon>
        <taxon>Insecta</taxon>
        <taxon>Pterygota</taxon>
        <taxon>Neoptera</taxon>
        <taxon>Endopterygota</taxon>
        <taxon>Hymenoptera</taxon>
        <taxon>Apocrita</taxon>
        <taxon>Proctotrupomorpha</taxon>
        <taxon>Chalcidoidea</taxon>
        <taxon>Trichogrammatidae</taxon>
        <taxon>Trichogramma</taxon>
    </lineage>
</organism>
<dbReference type="EMBL" id="JBJJXI010000166">
    <property type="protein sequence ID" value="KAL3385059.1"/>
    <property type="molecule type" value="Genomic_DNA"/>
</dbReference>
<dbReference type="InterPro" id="IPR049012">
    <property type="entry name" value="Mutator_transp_dom"/>
</dbReference>
<dbReference type="Proteomes" id="UP001627154">
    <property type="component" value="Unassembled WGS sequence"/>
</dbReference>
<evidence type="ECO:0000256" key="1">
    <source>
        <dbReference type="SAM" id="MobiDB-lite"/>
    </source>
</evidence>
<dbReference type="AlphaFoldDB" id="A0ABD2VWR0"/>
<name>A0ABD2VWR0_9HYME</name>
<protein>
    <recommendedName>
        <fullName evidence="2">Mutator-like transposase domain-containing protein</fullName>
    </recommendedName>
</protein>
<feature type="domain" description="Mutator-like transposase" evidence="2">
    <location>
        <begin position="32"/>
        <end position="162"/>
    </location>
</feature>
<keyword evidence="4" id="KW-1185">Reference proteome</keyword>
<feature type="compositionally biased region" description="Acidic residues" evidence="1">
    <location>
        <begin position="8"/>
        <end position="17"/>
    </location>
</feature>
<gene>
    <name evidence="3" type="ORF">TKK_019444</name>
</gene>
<reference evidence="3 4" key="1">
    <citation type="journal article" date="2024" name="bioRxiv">
        <title>A reference genome for Trichogramma kaykai: A tiny desert-dwelling parasitoid wasp with competing sex-ratio distorters.</title>
        <authorList>
            <person name="Culotta J."/>
            <person name="Lindsey A.R."/>
        </authorList>
    </citation>
    <scope>NUCLEOTIDE SEQUENCE [LARGE SCALE GENOMIC DNA]</scope>
    <source>
        <strain evidence="3 4">KSX58</strain>
    </source>
</reference>
<evidence type="ECO:0000313" key="3">
    <source>
        <dbReference type="EMBL" id="KAL3385059.1"/>
    </source>
</evidence>
<proteinExistence type="predicted"/>
<accession>A0ABD2VWR0</accession>
<dbReference type="Pfam" id="PF20700">
    <property type="entry name" value="Mutator"/>
    <property type="match status" value="1"/>
</dbReference>
<comment type="caution">
    <text evidence="3">The sequence shown here is derived from an EMBL/GenBank/DDBJ whole genome shotgun (WGS) entry which is preliminary data.</text>
</comment>
<evidence type="ECO:0000313" key="4">
    <source>
        <dbReference type="Proteomes" id="UP001627154"/>
    </source>
</evidence>
<evidence type="ECO:0000259" key="2">
    <source>
        <dbReference type="Pfam" id="PF20700"/>
    </source>
</evidence>